<sequence>MINWQRGLAVPVLFTEKAGIQARTPRNSLLQDKYMLDLPFFLARTQGELANSLTLLGITAIETLTGLEVSTGVKKKRLLVRMFDWFIYHSIRLWRRDRDPNWLVAISQCHRVLAVLTGRSPMGCGLTVGGAGAPLTTEQWRFIRISLDWLGDYLARKKTESFLPLPQEEKLQELSQVWLAAQDLEGMAGGKVVADGQKQELDWSRIKIQPAGLYYDDRVCLIGPLARQKIQGYHHRGYLAAMLTELKVMLPKADKLLTELGQGKGEMGSRWPERCEGELQLFLETPAGPAGLQLRLERNKVAAARLFTPDLWLNSLWLEGQRQGILTETDIYALARDWGIPVSLTTGRRL</sequence>
<protein>
    <submittedName>
        <fullName evidence="1">Coenzyme F420-reducing hydrogenase, alpha subunit</fullName>
    </submittedName>
</protein>
<reference evidence="2" key="1">
    <citation type="submission" date="2017-02" db="EMBL/GenBank/DDBJ databases">
        <authorList>
            <person name="Varghese N."/>
            <person name="Submissions S."/>
        </authorList>
    </citation>
    <scope>NUCLEOTIDE SEQUENCE [LARGE SCALE GENOMIC DNA]</scope>
    <source>
        <strain evidence="2">DSM 16521</strain>
    </source>
</reference>
<accession>A0A1T4RQT8</accession>
<keyword evidence="2" id="KW-1185">Reference proteome</keyword>
<dbReference type="InterPro" id="IPR029014">
    <property type="entry name" value="NiFe-Hase_large"/>
</dbReference>
<dbReference type="Proteomes" id="UP000189933">
    <property type="component" value="Unassembled WGS sequence"/>
</dbReference>
<dbReference type="SUPFAM" id="SSF56762">
    <property type="entry name" value="HydB/Nqo4-like"/>
    <property type="match status" value="1"/>
</dbReference>
<gene>
    <name evidence="1" type="ORF">SAMN02745885_02228</name>
</gene>
<evidence type="ECO:0000313" key="2">
    <source>
        <dbReference type="Proteomes" id="UP000189933"/>
    </source>
</evidence>
<dbReference type="RefSeq" id="WP_159071983.1">
    <property type="nucleotide sequence ID" value="NZ_FUXM01000034.1"/>
</dbReference>
<name>A0A1T4RQT8_9FIRM</name>
<proteinExistence type="predicted"/>
<dbReference type="EMBL" id="FUXM01000034">
    <property type="protein sequence ID" value="SKA18395.1"/>
    <property type="molecule type" value="Genomic_DNA"/>
</dbReference>
<organism evidence="1 2">
    <name type="scientific">Carboxydocella sporoproducens DSM 16521</name>
    <dbReference type="NCBI Taxonomy" id="1121270"/>
    <lineage>
        <taxon>Bacteria</taxon>
        <taxon>Bacillati</taxon>
        <taxon>Bacillota</taxon>
        <taxon>Clostridia</taxon>
        <taxon>Eubacteriales</taxon>
        <taxon>Clostridiales Family XVI. Incertae Sedis</taxon>
        <taxon>Carboxydocella</taxon>
    </lineage>
</organism>
<dbReference type="Gene3D" id="1.10.645.10">
    <property type="entry name" value="Cytochrome-c3 Hydrogenase, chain B"/>
    <property type="match status" value="1"/>
</dbReference>
<evidence type="ECO:0000313" key="1">
    <source>
        <dbReference type="EMBL" id="SKA18395.1"/>
    </source>
</evidence>
<dbReference type="AlphaFoldDB" id="A0A1T4RQT8"/>